<dbReference type="AlphaFoldDB" id="A0A2S6CSJ4"/>
<proteinExistence type="predicted"/>
<accession>A0A2S6CSJ4</accession>
<dbReference type="Proteomes" id="UP000239589">
    <property type="component" value="Unassembled WGS sequence"/>
</dbReference>
<dbReference type="Pfam" id="PF03683">
    <property type="entry name" value="UPF0175"/>
    <property type="match status" value="1"/>
</dbReference>
<dbReference type="EMBL" id="PGEM01000102">
    <property type="protein sequence ID" value="PPJ62706.1"/>
    <property type="molecule type" value="Genomic_DNA"/>
</dbReference>
<sequence length="81" mass="9240">MSLVISEEIVKASGLSEDELLQQIVIMLFQQDKISLGKASELLAISQLKFQRLIAERGISIHYDVAEFQEDIQHLQQKGWL</sequence>
<name>A0A2S6CSJ4_9CYAN</name>
<reference evidence="1 2" key="1">
    <citation type="submission" date="2018-02" db="EMBL/GenBank/DDBJ databases">
        <title>Discovery of a pederin family compound in a non-symbiotic bloom-forming cyanobacterium.</title>
        <authorList>
            <person name="Kust A."/>
            <person name="Mares J."/>
            <person name="Jokela J."/>
            <person name="Urajova P."/>
            <person name="Hajek J."/>
            <person name="Saurav K."/>
            <person name="Voracova K."/>
            <person name="Fewer D.P."/>
            <person name="Haapaniemi E."/>
            <person name="Permi P."/>
            <person name="Rehakova K."/>
            <person name="Sivonen K."/>
            <person name="Hrouzek P."/>
        </authorList>
    </citation>
    <scope>NUCLEOTIDE SEQUENCE [LARGE SCALE GENOMIC DNA]</scope>
    <source>
        <strain evidence="1 2">CHARLIE-1</strain>
    </source>
</reference>
<protein>
    <submittedName>
        <fullName evidence="1">Uncharacterized protein</fullName>
    </submittedName>
</protein>
<gene>
    <name evidence="1" type="ORF">CUN59_14170</name>
</gene>
<dbReference type="RefSeq" id="WP_104388448.1">
    <property type="nucleotide sequence ID" value="NZ_PGEM01000102.1"/>
</dbReference>
<organism evidence="1 2">
    <name type="scientific">Cuspidothrix issatschenkoi CHARLIE-1</name>
    <dbReference type="NCBI Taxonomy" id="2052836"/>
    <lineage>
        <taxon>Bacteria</taxon>
        <taxon>Bacillati</taxon>
        <taxon>Cyanobacteriota</taxon>
        <taxon>Cyanophyceae</taxon>
        <taxon>Nostocales</taxon>
        <taxon>Aphanizomenonaceae</taxon>
        <taxon>Cuspidothrix</taxon>
    </lineage>
</organism>
<dbReference type="OrthoDB" id="462653at2"/>
<keyword evidence="2" id="KW-1185">Reference proteome</keyword>
<evidence type="ECO:0000313" key="2">
    <source>
        <dbReference type="Proteomes" id="UP000239589"/>
    </source>
</evidence>
<comment type="caution">
    <text evidence="1">The sequence shown here is derived from an EMBL/GenBank/DDBJ whole genome shotgun (WGS) entry which is preliminary data.</text>
</comment>
<evidence type="ECO:0000313" key="1">
    <source>
        <dbReference type="EMBL" id="PPJ62706.1"/>
    </source>
</evidence>
<dbReference type="InterPro" id="IPR005368">
    <property type="entry name" value="UPF0175"/>
</dbReference>